<dbReference type="AlphaFoldDB" id="A0A243RLS8"/>
<dbReference type="EMBL" id="NGFP01000071">
    <property type="protein sequence ID" value="OUC95854.1"/>
    <property type="molecule type" value="Genomic_DNA"/>
</dbReference>
<accession>A0A243RLS8</accession>
<protein>
    <submittedName>
        <fullName evidence="2">Uncharacterized protein</fullName>
    </submittedName>
</protein>
<proteinExistence type="predicted"/>
<gene>
    <name evidence="2" type="ORF">CA984_17265</name>
</gene>
<name>A0A243RLS8_9ACTN</name>
<feature type="region of interest" description="Disordered" evidence="1">
    <location>
        <begin position="21"/>
        <end position="61"/>
    </location>
</feature>
<dbReference type="Proteomes" id="UP000194761">
    <property type="component" value="Unassembled WGS sequence"/>
</dbReference>
<sequence>MGKDLTEPVQPLHAHCRRMLGPRHRGGGAAVAGAVPAVPEPRYEQRETGALLTTENTPLKR</sequence>
<feature type="compositionally biased region" description="Polar residues" evidence="1">
    <location>
        <begin position="51"/>
        <end position="61"/>
    </location>
</feature>
<evidence type="ECO:0000313" key="2">
    <source>
        <dbReference type="EMBL" id="OUC95854.1"/>
    </source>
</evidence>
<organism evidence="2 3">
    <name type="scientific">Streptosporangium minutum</name>
    <dbReference type="NCBI Taxonomy" id="569862"/>
    <lineage>
        <taxon>Bacteria</taxon>
        <taxon>Bacillati</taxon>
        <taxon>Actinomycetota</taxon>
        <taxon>Actinomycetes</taxon>
        <taxon>Streptosporangiales</taxon>
        <taxon>Streptosporangiaceae</taxon>
        <taxon>Streptosporangium</taxon>
    </lineage>
</organism>
<keyword evidence="3" id="KW-1185">Reference proteome</keyword>
<dbReference type="RefSeq" id="WP_086573509.1">
    <property type="nucleotide sequence ID" value="NZ_NGFP01000071.1"/>
</dbReference>
<comment type="caution">
    <text evidence="2">The sequence shown here is derived from an EMBL/GenBank/DDBJ whole genome shotgun (WGS) entry which is preliminary data.</text>
</comment>
<evidence type="ECO:0000313" key="3">
    <source>
        <dbReference type="Proteomes" id="UP000194761"/>
    </source>
</evidence>
<reference evidence="2 3" key="1">
    <citation type="submission" date="2017-05" db="EMBL/GenBank/DDBJ databases">
        <title>Biotechnological potential of actinobacteria isolated from South African environments.</title>
        <authorList>
            <person name="Le Roes-Hill M."/>
            <person name="Prins A."/>
            <person name="Durrell K.A."/>
        </authorList>
    </citation>
    <scope>NUCLEOTIDE SEQUENCE [LARGE SCALE GENOMIC DNA]</scope>
    <source>
        <strain evidence="2">M26</strain>
    </source>
</reference>
<evidence type="ECO:0000256" key="1">
    <source>
        <dbReference type="SAM" id="MobiDB-lite"/>
    </source>
</evidence>